<dbReference type="Gene3D" id="1.20.1560.10">
    <property type="entry name" value="ABC transporter type 1, transmembrane domain"/>
    <property type="match status" value="1"/>
</dbReference>
<evidence type="ECO:0000313" key="13">
    <source>
        <dbReference type="Proteomes" id="UP000245380"/>
    </source>
</evidence>
<dbReference type="InterPro" id="IPR003439">
    <property type="entry name" value="ABC_transporter-like_ATP-bd"/>
</dbReference>
<dbReference type="InterPro" id="IPR027417">
    <property type="entry name" value="P-loop_NTPase"/>
</dbReference>
<dbReference type="PROSITE" id="PS50893">
    <property type="entry name" value="ABC_TRANSPORTER_2"/>
    <property type="match status" value="1"/>
</dbReference>
<feature type="domain" description="ABC transporter" evidence="10">
    <location>
        <begin position="338"/>
        <end position="571"/>
    </location>
</feature>
<dbReference type="PANTHER" id="PTHR43394">
    <property type="entry name" value="ATP-DEPENDENT PERMEASE MDL1, MITOCHONDRIAL"/>
    <property type="match status" value="1"/>
</dbReference>
<evidence type="ECO:0000256" key="3">
    <source>
        <dbReference type="ARBA" id="ARBA00022475"/>
    </source>
</evidence>
<evidence type="ECO:0000259" key="10">
    <source>
        <dbReference type="PROSITE" id="PS50893"/>
    </source>
</evidence>
<keyword evidence="6 12" id="KW-0067">ATP-binding</keyword>
<dbReference type="SUPFAM" id="SSF52540">
    <property type="entry name" value="P-loop containing nucleoside triphosphate hydrolases"/>
    <property type="match status" value="1"/>
</dbReference>
<dbReference type="AlphaFoldDB" id="A0A2U3D820"/>
<evidence type="ECO:0000313" key="12">
    <source>
        <dbReference type="EMBL" id="PWI57422.1"/>
    </source>
</evidence>
<gene>
    <name evidence="12" type="ORF">BM613_08855</name>
</gene>
<keyword evidence="4 9" id="KW-0812">Transmembrane</keyword>
<evidence type="ECO:0000256" key="8">
    <source>
        <dbReference type="ARBA" id="ARBA00023136"/>
    </source>
</evidence>
<evidence type="ECO:0000256" key="6">
    <source>
        <dbReference type="ARBA" id="ARBA00022840"/>
    </source>
</evidence>
<dbReference type="InterPro" id="IPR036640">
    <property type="entry name" value="ABC1_TM_sf"/>
</dbReference>
<evidence type="ECO:0000256" key="4">
    <source>
        <dbReference type="ARBA" id="ARBA00022692"/>
    </source>
</evidence>
<dbReference type="OrthoDB" id="9770415at2"/>
<dbReference type="InterPro" id="IPR039421">
    <property type="entry name" value="Type_1_exporter"/>
</dbReference>
<dbReference type="SUPFAM" id="SSF90123">
    <property type="entry name" value="ABC transporter transmembrane region"/>
    <property type="match status" value="1"/>
</dbReference>
<feature type="transmembrane region" description="Helical" evidence="9">
    <location>
        <begin position="16"/>
        <end position="35"/>
    </location>
</feature>
<dbReference type="GO" id="GO:0015421">
    <property type="term" value="F:ABC-type oligopeptide transporter activity"/>
    <property type="evidence" value="ECO:0007669"/>
    <property type="project" value="TreeGrafter"/>
</dbReference>
<dbReference type="Pfam" id="PF00005">
    <property type="entry name" value="ABC_tran"/>
    <property type="match status" value="1"/>
</dbReference>
<dbReference type="GO" id="GO:0016887">
    <property type="term" value="F:ATP hydrolysis activity"/>
    <property type="evidence" value="ECO:0007669"/>
    <property type="project" value="InterPro"/>
</dbReference>
<dbReference type="InterPro" id="IPR003593">
    <property type="entry name" value="AAA+_ATPase"/>
</dbReference>
<keyword evidence="3" id="KW-1003">Cell membrane</keyword>
<feature type="transmembrane region" description="Helical" evidence="9">
    <location>
        <begin position="56"/>
        <end position="77"/>
    </location>
</feature>
<feature type="transmembrane region" description="Helical" evidence="9">
    <location>
        <begin position="248"/>
        <end position="268"/>
    </location>
</feature>
<dbReference type="GO" id="GO:0005524">
    <property type="term" value="F:ATP binding"/>
    <property type="evidence" value="ECO:0007669"/>
    <property type="project" value="UniProtKB-KW"/>
</dbReference>
<dbReference type="PROSITE" id="PS50929">
    <property type="entry name" value="ABC_TM1F"/>
    <property type="match status" value="1"/>
</dbReference>
<dbReference type="FunFam" id="3.40.50.300:FF:000221">
    <property type="entry name" value="Multidrug ABC transporter ATP-binding protein"/>
    <property type="match status" value="1"/>
</dbReference>
<feature type="domain" description="ABC transmembrane type-1" evidence="11">
    <location>
        <begin position="19"/>
        <end position="303"/>
    </location>
</feature>
<reference evidence="12 13" key="1">
    <citation type="submission" date="2016-11" db="EMBL/GenBank/DDBJ databases">
        <title>Comparative genomics of Acidibacillus ferroxidans species.</title>
        <authorList>
            <person name="Oliveira G."/>
            <person name="Nunes G."/>
            <person name="Oliveira R."/>
            <person name="Araujo F."/>
            <person name="Salim A."/>
            <person name="Scholte L."/>
            <person name="Morais D."/>
            <person name="Nancucheo I."/>
            <person name="Johnson D.B."/>
            <person name="Grail B."/>
            <person name="Bittencourt J."/>
            <person name="Valadares R."/>
        </authorList>
    </citation>
    <scope>NUCLEOTIDE SEQUENCE [LARGE SCALE GENOMIC DNA]</scope>
    <source>
        <strain evidence="12 13">Y002</strain>
    </source>
</reference>
<keyword evidence="2" id="KW-0813">Transport</keyword>
<evidence type="ECO:0000256" key="5">
    <source>
        <dbReference type="ARBA" id="ARBA00022741"/>
    </source>
</evidence>
<evidence type="ECO:0000256" key="7">
    <source>
        <dbReference type="ARBA" id="ARBA00022989"/>
    </source>
</evidence>
<dbReference type="Pfam" id="PF00664">
    <property type="entry name" value="ABC_membrane"/>
    <property type="match status" value="1"/>
</dbReference>
<comment type="caution">
    <text evidence="12">The sequence shown here is derived from an EMBL/GenBank/DDBJ whole genome shotgun (WGS) entry which is preliminary data.</text>
</comment>
<dbReference type="InterPro" id="IPR017871">
    <property type="entry name" value="ABC_transporter-like_CS"/>
</dbReference>
<keyword evidence="5" id="KW-0547">Nucleotide-binding</keyword>
<dbReference type="SMART" id="SM00382">
    <property type="entry name" value="AAA"/>
    <property type="match status" value="1"/>
</dbReference>
<dbReference type="FunFam" id="1.20.1560.10:FF:000011">
    <property type="entry name" value="Multidrug ABC transporter ATP-binding protein"/>
    <property type="match status" value="1"/>
</dbReference>
<organism evidence="12 13">
    <name type="scientific">Sulfoacidibacillus thermotolerans</name>
    <name type="common">Acidibacillus sulfuroxidans</name>
    <dbReference type="NCBI Taxonomy" id="1765684"/>
    <lineage>
        <taxon>Bacteria</taxon>
        <taxon>Bacillati</taxon>
        <taxon>Bacillota</taxon>
        <taxon>Bacilli</taxon>
        <taxon>Bacillales</taxon>
        <taxon>Alicyclobacillaceae</taxon>
        <taxon>Sulfoacidibacillus</taxon>
    </lineage>
</organism>
<accession>A0A2U3D820</accession>
<evidence type="ECO:0000256" key="2">
    <source>
        <dbReference type="ARBA" id="ARBA00022448"/>
    </source>
</evidence>
<keyword evidence="8 9" id="KW-0472">Membrane</keyword>
<name>A0A2U3D820_SULT2</name>
<dbReference type="Proteomes" id="UP000245380">
    <property type="component" value="Unassembled WGS sequence"/>
</dbReference>
<keyword evidence="7 9" id="KW-1133">Transmembrane helix</keyword>
<comment type="subcellular location">
    <subcellularLocation>
        <location evidence="1">Cell membrane</location>
        <topology evidence="1">Multi-pass membrane protein</topology>
    </subcellularLocation>
</comment>
<evidence type="ECO:0000259" key="11">
    <source>
        <dbReference type="PROSITE" id="PS50929"/>
    </source>
</evidence>
<dbReference type="EMBL" id="MPDK01000013">
    <property type="protein sequence ID" value="PWI57422.1"/>
    <property type="molecule type" value="Genomic_DNA"/>
</dbReference>
<feature type="transmembrane region" description="Helical" evidence="9">
    <location>
        <begin position="280"/>
        <end position="301"/>
    </location>
</feature>
<dbReference type="PROSITE" id="PS00211">
    <property type="entry name" value="ABC_TRANSPORTER_1"/>
    <property type="match status" value="1"/>
</dbReference>
<keyword evidence="13" id="KW-1185">Reference proteome</keyword>
<evidence type="ECO:0000256" key="9">
    <source>
        <dbReference type="SAM" id="Phobius"/>
    </source>
</evidence>
<dbReference type="RefSeq" id="WP_109430830.1">
    <property type="nucleotide sequence ID" value="NZ_MPDK01000013.1"/>
</dbReference>
<dbReference type="Gene3D" id="3.40.50.300">
    <property type="entry name" value="P-loop containing nucleotide triphosphate hydrolases"/>
    <property type="match status" value="1"/>
</dbReference>
<proteinExistence type="predicted"/>
<dbReference type="CDD" id="cd18541">
    <property type="entry name" value="ABC_6TM_TmrB_like"/>
    <property type="match status" value="1"/>
</dbReference>
<feature type="transmembrane region" description="Helical" evidence="9">
    <location>
        <begin position="147"/>
        <end position="174"/>
    </location>
</feature>
<evidence type="ECO:0000256" key="1">
    <source>
        <dbReference type="ARBA" id="ARBA00004651"/>
    </source>
</evidence>
<sequence>MRIFLDLLWYFKRKKWRYLTAVLTLITVALLNLIPPRMVGLVIDALQHRELTDGNLRMWLGWILFVALLTYFLRYVWRWLLFGAAIELSTTLREQLFDHFTRMSPQFYQTKRVGDLMAHATNDIQAVEQTAMEGILTLVDSLVTGTVVMITMVSVISLKLTLVALLPLPILAYATSRYGKILHRRFDKAQAAFSDLNDRVQENISGMRVVKAFGQEQVEIANFTTLSNDVVAKNFAVAQIDALFDPTIQLIVGISYFLSLVVGGYDVAHGRLSIGSLTTFTMYLGQLIWPMLAFGWLFNIVERGHASYERIQTLLAMKEDVADRRGALAVELTGDLVVGISQFTYPQASTPSLQGVFFELQRGSTLGVVGKTGSGKTTLLRLFMREFDVVHGDISMGGYSIYAVQKVSLRKAIAYVPQDHFLFSATIAENIAFAKPQATQAEISEAARIAAIHDDIMRFPDGYNTMVGERGVTLSGGQKQRLSIARALLLDAEVLILDDSLSAVDARTEAHILTELKQKRQGRTTIISAHRLSAVEHADLIIVLEEGRVVGVGNHEQLMQQGGFYASMYRSQQLEEYVEQGGIRA</sequence>
<dbReference type="GO" id="GO:0005886">
    <property type="term" value="C:plasma membrane"/>
    <property type="evidence" value="ECO:0007669"/>
    <property type="project" value="UniProtKB-SubCell"/>
</dbReference>
<dbReference type="PANTHER" id="PTHR43394:SF1">
    <property type="entry name" value="ATP-BINDING CASSETTE SUB-FAMILY B MEMBER 10, MITOCHONDRIAL"/>
    <property type="match status" value="1"/>
</dbReference>
<protein>
    <submittedName>
        <fullName evidence="12">Multidrug ABC transporter permease/ATP-binding protein</fullName>
    </submittedName>
</protein>
<dbReference type="InterPro" id="IPR011527">
    <property type="entry name" value="ABC1_TM_dom"/>
</dbReference>